<evidence type="ECO:0000313" key="2">
    <source>
        <dbReference type="Proteomes" id="UP001488805"/>
    </source>
</evidence>
<proteinExistence type="predicted"/>
<organism evidence="1 2">
    <name type="scientific">Zoarces viviparus</name>
    <name type="common">Viviparous eelpout</name>
    <name type="synonym">Blennius viviparus</name>
    <dbReference type="NCBI Taxonomy" id="48416"/>
    <lineage>
        <taxon>Eukaryota</taxon>
        <taxon>Metazoa</taxon>
        <taxon>Chordata</taxon>
        <taxon>Craniata</taxon>
        <taxon>Vertebrata</taxon>
        <taxon>Euteleostomi</taxon>
        <taxon>Actinopterygii</taxon>
        <taxon>Neopterygii</taxon>
        <taxon>Teleostei</taxon>
        <taxon>Neoteleostei</taxon>
        <taxon>Acanthomorphata</taxon>
        <taxon>Eupercaria</taxon>
        <taxon>Perciformes</taxon>
        <taxon>Cottioidei</taxon>
        <taxon>Zoarcales</taxon>
        <taxon>Zoarcidae</taxon>
        <taxon>Zoarcinae</taxon>
        <taxon>Zoarces</taxon>
    </lineage>
</organism>
<sequence length="71" mass="8028">MNINNMTGHNRSTEIREITSIVLPSPTDSDRSGEGRIRRIEEHNLAAHHAPLFKTRNGLWSSAVPFKSVLY</sequence>
<protein>
    <submittedName>
        <fullName evidence="1">Uncharacterized protein</fullName>
    </submittedName>
</protein>
<dbReference type="Proteomes" id="UP001488805">
    <property type="component" value="Unassembled WGS sequence"/>
</dbReference>
<evidence type="ECO:0000313" key="1">
    <source>
        <dbReference type="EMBL" id="KAK9541353.1"/>
    </source>
</evidence>
<name>A0AAW1G4S8_ZOAVI</name>
<keyword evidence="2" id="KW-1185">Reference proteome</keyword>
<comment type="caution">
    <text evidence="1">The sequence shown here is derived from an EMBL/GenBank/DDBJ whole genome shotgun (WGS) entry which is preliminary data.</text>
</comment>
<dbReference type="EMBL" id="JBCEZU010000002">
    <property type="protein sequence ID" value="KAK9541353.1"/>
    <property type="molecule type" value="Genomic_DNA"/>
</dbReference>
<reference evidence="1 2" key="1">
    <citation type="journal article" date="2024" name="Genome Biol. Evol.">
        <title>Chromosome-level genome assembly of the viviparous eelpout Zoarces viviparus.</title>
        <authorList>
            <person name="Fuhrmann N."/>
            <person name="Brasseur M.V."/>
            <person name="Bakowski C.E."/>
            <person name="Podsiadlowski L."/>
            <person name="Prost S."/>
            <person name="Krehenwinkel H."/>
            <person name="Mayer C."/>
        </authorList>
    </citation>
    <scope>NUCLEOTIDE SEQUENCE [LARGE SCALE GENOMIC DNA]</scope>
    <source>
        <strain evidence="1">NO-MEL_2022_Ind0_liver</strain>
    </source>
</reference>
<gene>
    <name evidence="1" type="ORF">VZT92_001405</name>
</gene>
<accession>A0AAW1G4S8</accession>
<dbReference type="AlphaFoldDB" id="A0AAW1G4S8"/>